<name>A0AC59YGR9_RANTA</name>
<sequence length="53" mass="5501">MPLLKGTVGCQETGPSAGPPFRPALGVTWPSLWAKGKTDFLPAGSQHCFSSSV</sequence>
<gene>
    <name evidence="1" type="ORF">MRATA1EN22A_LOCUS5901</name>
</gene>
<evidence type="ECO:0000313" key="2">
    <source>
        <dbReference type="Proteomes" id="UP001162501"/>
    </source>
</evidence>
<proteinExistence type="predicted"/>
<dbReference type="EMBL" id="OX596099">
    <property type="protein sequence ID" value="CAM9678413.1"/>
    <property type="molecule type" value="Genomic_DNA"/>
</dbReference>
<organism evidence="1 2">
    <name type="scientific">Rangifer tarandus platyrhynchus</name>
    <name type="common">Svalbard reindeer</name>
    <dbReference type="NCBI Taxonomy" id="3082113"/>
    <lineage>
        <taxon>Eukaryota</taxon>
        <taxon>Metazoa</taxon>
        <taxon>Chordata</taxon>
        <taxon>Craniata</taxon>
        <taxon>Vertebrata</taxon>
        <taxon>Euteleostomi</taxon>
        <taxon>Mammalia</taxon>
        <taxon>Eutheria</taxon>
        <taxon>Laurasiatheria</taxon>
        <taxon>Artiodactyla</taxon>
        <taxon>Ruminantia</taxon>
        <taxon>Pecora</taxon>
        <taxon>Cervidae</taxon>
        <taxon>Odocoileinae</taxon>
        <taxon>Rangifer</taxon>
    </lineage>
</organism>
<evidence type="ECO:0000313" key="1">
    <source>
        <dbReference type="EMBL" id="CAM9678413.1"/>
    </source>
</evidence>
<reference evidence="1" key="1">
    <citation type="submission" date="2023-05" db="EMBL/GenBank/DDBJ databases">
        <authorList>
            <consortium name="ELIXIR-Norway"/>
        </authorList>
    </citation>
    <scope>NUCLEOTIDE SEQUENCE</scope>
</reference>
<protein>
    <submittedName>
        <fullName evidence="1">Uncharacterized protein</fullName>
    </submittedName>
</protein>
<dbReference type="Proteomes" id="UP001162501">
    <property type="component" value="Chromosome 15"/>
</dbReference>
<accession>A0AC59YGR9</accession>
<reference evidence="1" key="2">
    <citation type="submission" date="2025-03" db="EMBL/GenBank/DDBJ databases">
        <authorList>
            <consortium name="ELIXIR-Norway"/>
            <consortium name="Elixir Norway"/>
        </authorList>
    </citation>
    <scope>NUCLEOTIDE SEQUENCE</scope>
</reference>